<dbReference type="SMART" id="SM00257">
    <property type="entry name" value="LysM"/>
    <property type="match status" value="1"/>
</dbReference>
<feature type="region of interest" description="Disordered" evidence="1">
    <location>
        <begin position="200"/>
        <end position="299"/>
    </location>
</feature>
<dbReference type="AlphaFoldDB" id="A0A4S4NHT5"/>
<reference evidence="4 5" key="1">
    <citation type="submission" date="2019-04" db="EMBL/GenBank/DDBJ databases">
        <title>Shimia ponticola sp. nov., isolated from seawater.</title>
        <authorList>
            <person name="Kim Y.-O."/>
            <person name="Yoon J.-H."/>
        </authorList>
    </citation>
    <scope>NUCLEOTIDE SEQUENCE [LARGE SCALE GENOMIC DNA]</scope>
    <source>
        <strain evidence="4 5">MYP11</strain>
    </source>
</reference>
<dbReference type="CDD" id="cd00118">
    <property type="entry name" value="LysM"/>
    <property type="match status" value="1"/>
</dbReference>
<keyword evidence="2" id="KW-0812">Transmembrane</keyword>
<dbReference type="EMBL" id="SRKY01000001">
    <property type="protein sequence ID" value="THH38247.1"/>
    <property type="molecule type" value="Genomic_DNA"/>
</dbReference>
<dbReference type="InterPro" id="IPR036779">
    <property type="entry name" value="LysM_dom_sf"/>
</dbReference>
<accession>A0A4S4NHT5</accession>
<name>A0A4S4NHT5_9RHOB</name>
<feature type="domain" description="LysM" evidence="3">
    <location>
        <begin position="429"/>
        <end position="478"/>
    </location>
</feature>
<dbReference type="PANTHER" id="PTHR34700:SF4">
    <property type="entry name" value="PHAGE-LIKE ELEMENT PBSX PROTEIN XKDP"/>
    <property type="match status" value="1"/>
</dbReference>
<evidence type="ECO:0000256" key="1">
    <source>
        <dbReference type="SAM" id="MobiDB-lite"/>
    </source>
</evidence>
<dbReference type="InterPro" id="IPR018392">
    <property type="entry name" value="LysM"/>
</dbReference>
<organism evidence="4 5">
    <name type="scientific">Aliishimia ponticola</name>
    <dbReference type="NCBI Taxonomy" id="2499833"/>
    <lineage>
        <taxon>Bacteria</taxon>
        <taxon>Pseudomonadati</taxon>
        <taxon>Pseudomonadota</taxon>
        <taxon>Alphaproteobacteria</taxon>
        <taxon>Rhodobacterales</taxon>
        <taxon>Paracoccaceae</taxon>
        <taxon>Aliishimia</taxon>
    </lineage>
</organism>
<dbReference type="OrthoDB" id="370541at2"/>
<feature type="transmembrane region" description="Helical" evidence="2">
    <location>
        <begin position="12"/>
        <end position="30"/>
    </location>
</feature>
<feature type="compositionally biased region" description="Low complexity" evidence="1">
    <location>
        <begin position="59"/>
        <end position="81"/>
    </location>
</feature>
<keyword evidence="2" id="KW-0472">Membrane</keyword>
<keyword evidence="5" id="KW-1185">Reference proteome</keyword>
<comment type="caution">
    <text evidence="4">The sequence shown here is derived from an EMBL/GenBank/DDBJ whole genome shotgun (WGS) entry which is preliminary data.</text>
</comment>
<feature type="compositionally biased region" description="Low complexity" evidence="1">
    <location>
        <begin position="271"/>
        <end position="291"/>
    </location>
</feature>
<dbReference type="PROSITE" id="PS51782">
    <property type="entry name" value="LYSM"/>
    <property type="match status" value="1"/>
</dbReference>
<proteinExistence type="predicted"/>
<gene>
    <name evidence="4" type="ORF">E4Z66_01330</name>
</gene>
<evidence type="ECO:0000259" key="3">
    <source>
        <dbReference type="PROSITE" id="PS51782"/>
    </source>
</evidence>
<dbReference type="PANTHER" id="PTHR34700">
    <property type="entry name" value="POTASSIUM BINDING PROTEIN KBP"/>
    <property type="match status" value="1"/>
</dbReference>
<dbReference type="RefSeq" id="WP_136461139.1">
    <property type="nucleotide sequence ID" value="NZ_SRKY01000001.1"/>
</dbReference>
<sequence>MPAEGARNWPIWIGAIVLLGGIGAAGTWYATRPTELATTAALPLSTSQDPARGEATGGEATPAVAEPTEPTTDTTTEPTTAPAAPRLDEIRLEDDGLAVIAGRASPNAAIILRADGQEIARATADDAGAFATIAMLEPSAAPRVLTLAELAADGAETPSPDELILAPVTAAAQPVSEPASGAAPDATPDTAPAIASAAPELGGAVEESEAPEAPRAGADPDAAQDAPRAVAALAPAQEVPADQALAGSVTTTADQPVGTPDAQNDDPTPEPQAAPAATSSADTATETASDPVPASVPNAAPQRVAILKSNEDGVEVLRGANSAPAIPDQVALDTIGYSSQGAVELTGRAQTGAQAVRVYIDNRAVAALDVDESGAWRGELPSIDSGVYTLRIDEVNATGEVTSRVETPFKREDPTRLAEATPAGDATVKAVTVQKGDTLWAIARDRYGEGLLYVRVFETNRTAIRDPDLIYPGQVFSLPEE</sequence>
<evidence type="ECO:0000313" key="5">
    <source>
        <dbReference type="Proteomes" id="UP000306602"/>
    </source>
</evidence>
<protein>
    <submittedName>
        <fullName evidence="4">LysM peptidoglycan-binding domain-containing protein</fullName>
    </submittedName>
</protein>
<dbReference type="Pfam" id="PF01476">
    <property type="entry name" value="LysM"/>
    <property type="match status" value="1"/>
</dbReference>
<dbReference type="Proteomes" id="UP000306602">
    <property type="component" value="Unassembled WGS sequence"/>
</dbReference>
<keyword evidence="2" id="KW-1133">Transmembrane helix</keyword>
<feature type="region of interest" description="Disordered" evidence="1">
    <location>
        <begin position="41"/>
        <end position="81"/>
    </location>
</feature>
<feature type="compositionally biased region" description="Low complexity" evidence="1">
    <location>
        <begin position="211"/>
        <end position="242"/>
    </location>
</feature>
<evidence type="ECO:0000313" key="4">
    <source>
        <dbReference type="EMBL" id="THH38247.1"/>
    </source>
</evidence>
<dbReference type="InterPro" id="IPR052196">
    <property type="entry name" value="Bact_Kbp"/>
</dbReference>
<dbReference type="Gene3D" id="3.10.350.10">
    <property type="entry name" value="LysM domain"/>
    <property type="match status" value="1"/>
</dbReference>
<evidence type="ECO:0000256" key="2">
    <source>
        <dbReference type="SAM" id="Phobius"/>
    </source>
</evidence>